<dbReference type="EMBL" id="CALSDN010000002">
    <property type="protein sequence ID" value="CAH6719871.1"/>
    <property type="molecule type" value="Genomic_DNA"/>
</dbReference>
<accession>A0ACA9Y4L2</accession>
<protein>
    <submittedName>
        <fullName evidence="1">DNA damage-binding protein CMR1</fullName>
    </submittedName>
</protein>
<keyword evidence="2" id="KW-1185">Reference proteome</keyword>
<name>A0ACA9Y4L2_9ASCO</name>
<evidence type="ECO:0000313" key="1">
    <source>
        <dbReference type="EMBL" id="CAH6719871.1"/>
    </source>
</evidence>
<reference evidence="1" key="1">
    <citation type="submission" date="2022-06" db="EMBL/GenBank/DDBJ databases">
        <authorList>
            <person name="Legras J.-L."/>
            <person name="Devillers H."/>
            <person name="Grondin C."/>
        </authorList>
    </citation>
    <scope>NUCLEOTIDE SEQUENCE</scope>
    <source>
        <strain evidence="1">CLIB 1444</strain>
    </source>
</reference>
<organism evidence="1 2">
    <name type="scientific">[Candida] jaroonii</name>
    <dbReference type="NCBI Taxonomy" id="467808"/>
    <lineage>
        <taxon>Eukaryota</taxon>
        <taxon>Fungi</taxon>
        <taxon>Dikarya</taxon>
        <taxon>Ascomycota</taxon>
        <taxon>Saccharomycotina</taxon>
        <taxon>Pichiomycetes</taxon>
        <taxon>Debaryomycetaceae</taxon>
        <taxon>Yamadazyma</taxon>
    </lineage>
</organism>
<dbReference type="Proteomes" id="UP001152531">
    <property type="component" value="Unassembled WGS sequence"/>
</dbReference>
<comment type="caution">
    <text evidence="1">The sequence shown here is derived from an EMBL/GenBank/DDBJ whole genome shotgun (WGS) entry which is preliminary data.</text>
</comment>
<gene>
    <name evidence="1" type="ORF">CLIB1444_02S18470</name>
</gene>
<sequence length="576" mass="66151">MPELSEFEKQRQENIQRNKELLKKLNLDSISQSIADEIPKDKPKAKRRKPSPKVKQEVEPQRRSRRIAGVKTENTEEFKKAQEEAEERDRQKKELEKLRSTRLYGNFSLIDLVTDRSSGNLKFEDKVYPVKKEKESEIKEEEENAEEKEEINIEEDNEVLTLFRDLGDKMSAGDFYDLIRDSKLDYNDKVLETKRKEFDDLKIYEKVDPLDIKLSHHRITSINFHSNIKDRIITAGDTNGDIGIWAVDSTKKDEDGDEEATVSILKTHGKSIARILSPFETPSKFYTASYDGSVRQMDLNKLTSTEVVYLHEPNESDDYPLGVSDINFCTDNPNLLYMTTLSGNFYQHDIRTAFKSIDTKKFLRLSDKKIGSFTINPNKSHQIATASLDRTLKIWDLRNVSKSNASWSEFEDQLSAHPYGAYNSRLSVSCVDWNIENRLVCNGYDDNICVFNLDDYKPGVPPVVEWAKDYQPPFKNKEEGVVPNNIQPFTKIRHNCQTGRWISILKSKWQTAPKDGVQKFVIANMKRGIDIYDQKGQIIAHLTGPKVGVVPAVTAFHPTENWVVGGSASGKIYMFE</sequence>
<proteinExistence type="predicted"/>
<evidence type="ECO:0000313" key="2">
    <source>
        <dbReference type="Proteomes" id="UP001152531"/>
    </source>
</evidence>